<accession>A0A0S7BVE2</accession>
<dbReference type="InterPro" id="IPR001932">
    <property type="entry name" value="PPM-type_phosphatase-like_dom"/>
</dbReference>
<dbReference type="STRING" id="1678841.TBC1_12731"/>
<reference evidence="2" key="1">
    <citation type="journal article" date="2015" name="Genome Announc.">
        <title>Draft Genome Sequence of Bacteroidales Strain TBC1, a Novel Isolate from a Methanogenic Wastewater Treatment System.</title>
        <authorList>
            <person name="Tourlousse D.M."/>
            <person name="Matsuura N."/>
            <person name="Sun L."/>
            <person name="Toyonaga M."/>
            <person name="Kuroda K."/>
            <person name="Ohashi A."/>
            <person name="Cruz R."/>
            <person name="Yamaguchi T."/>
            <person name="Sekiguchi Y."/>
        </authorList>
    </citation>
    <scope>NUCLEOTIDE SEQUENCE [LARGE SCALE GENOMIC DNA]</scope>
    <source>
        <strain evidence="2">TBC1</strain>
    </source>
</reference>
<dbReference type="SUPFAM" id="SSF81606">
    <property type="entry name" value="PP2C-like"/>
    <property type="match status" value="1"/>
</dbReference>
<dbReference type="Pfam" id="PF07228">
    <property type="entry name" value="SpoIIE"/>
    <property type="match status" value="1"/>
</dbReference>
<sequence length="394" mass="44461">MDNRFYIEVNAELKNHHESRICGDVFLSRRINEENRIVAVLSDGMGHGVKANMLATLTATMALNFTAEHKEMHRIAEIIMNTLPECSERKMSYSTFTIIDIEFDGKVRILEYDNPQTIVLRGKKIFEPEWTCVMLEGGKSAGKELKSCEFVPEKEDRIIFFSDGVAQSGLGGGKFLFGWGRDSVQQYVLELVNHEPDISALQLAHKVVNMAHVNDGYLSKDDTSCGVIYFREPRKMLVCTGPPFEESNDSEFARRVDQFDGKKIICGATTADIIARELKRSIEDTFDFDDPDLPPISLMQGVDLVTEGILTLGKVTEILKGFNSSTRLTKGPADRIVKMLIESDEIHFIIGTRINIAHQDPSLPVELEIRRTVVKRIARLLEDKFLKEVALTFI</sequence>
<gene>
    <name evidence="2" type="ORF">TBC1_12731</name>
</gene>
<dbReference type="Gene3D" id="3.60.40.10">
    <property type="entry name" value="PPM-type phosphatase domain"/>
    <property type="match status" value="1"/>
</dbReference>
<dbReference type="PATRIC" id="fig|1678841.3.peg.3480"/>
<feature type="domain" description="PPM-type phosphatase" evidence="1">
    <location>
        <begin position="34"/>
        <end position="175"/>
    </location>
</feature>
<dbReference type="AlphaFoldDB" id="A0A0S7BVE2"/>
<dbReference type="Proteomes" id="UP000053091">
    <property type="component" value="Unassembled WGS sequence"/>
</dbReference>
<dbReference type="RefSeq" id="WP_062044865.1">
    <property type="nucleotide sequence ID" value="NZ_DF968183.1"/>
</dbReference>
<evidence type="ECO:0000313" key="3">
    <source>
        <dbReference type="Proteomes" id="UP000053091"/>
    </source>
</evidence>
<evidence type="ECO:0000259" key="1">
    <source>
        <dbReference type="Pfam" id="PF07228"/>
    </source>
</evidence>
<name>A0A0S7BVE2_9BACT</name>
<protein>
    <submittedName>
        <fullName evidence="2">Stage II sporulation protein E</fullName>
    </submittedName>
</protein>
<proteinExistence type="predicted"/>
<dbReference type="InterPro" id="IPR036457">
    <property type="entry name" value="PPM-type-like_dom_sf"/>
</dbReference>
<evidence type="ECO:0000313" key="2">
    <source>
        <dbReference type="EMBL" id="GAP44917.1"/>
    </source>
</evidence>
<dbReference type="EMBL" id="DF968183">
    <property type="protein sequence ID" value="GAP44917.1"/>
    <property type="molecule type" value="Genomic_DNA"/>
</dbReference>
<organism evidence="2">
    <name type="scientific">Lentimicrobium saccharophilum</name>
    <dbReference type="NCBI Taxonomy" id="1678841"/>
    <lineage>
        <taxon>Bacteria</taxon>
        <taxon>Pseudomonadati</taxon>
        <taxon>Bacteroidota</taxon>
        <taxon>Bacteroidia</taxon>
        <taxon>Bacteroidales</taxon>
        <taxon>Lentimicrobiaceae</taxon>
        <taxon>Lentimicrobium</taxon>
    </lineage>
</organism>
<dbReference type="OrthoDB" id="1090916at2"/>
<keyword evidence="3" id="KW-1185">Reference proteome</keyword>